<feature type="compositionally biased region" description="Basic and acidic residues" evidence="4">
    <location>
        <begin position="1108"/>
        <end position="1120"/>
    </location>
</feature>
<dbReference type="Gene3D" id="1.25.40.10">
    <property type="entry name" value="Tetratricopeptide repeat domain"/>
    <property type="match status" value="3"/>
</dbReference>
<feature type="region of interest" description="Disordered" evidence="4">
    <location>
        <begin position="1"/>
        <end position="21"/>
    </location>
</feature>
<dbReference type="InterPro" id="IPR031101">
    <property type="entry name" value="Ctr9"/>
</dbReference>
<evidence type="ECO:0000256" key="2">
    <source>
        <dbReference type="ARBA" id="ARBA00022803"/>
    </source>
</evidence>
<feature type="compositionally biased region" description="Acidic residues" evidence="4">
    <location>
        <begin position="1187"/>
        <end position="1197"/>
    </location>
</feature>
<feature type="compositionally biased region" description="Basic and acidic residues" evidence="4">
    <location>
        <begin position="1016"/>
        <end position="1031"/>
    </location>
</feature>
<feature type="compositionally biased region" description="Basic and acidic residues" evidence="4">
    <location>
        <begin position="997"/>
        <end position="1009"/>
    </location>
</feature>
<evidence type="ECO:0008006" key="7">
    <source>
        <dbReference type="Google" id="ProtNLM"/>
    </source>
</evidence>
<protein>
    <recommendedName>
        <fullName evidence="7">TPR-like protein</fullName>
    </recommendedName>
</protein>
<dbReference type="GO" id="GO:0006355">
    <property type="term" value="P:regulation of DNA-templated transcription"/>
    <property type="evidence" value="ECO:0007669"/>
    <property type="project" value="InterPro"/>
</dbReference>
<feature type="repeat" description="TPR" evidence="3">
    <location>
        <begin position="802"/>
        <end position="835"/>
    </location>
</feature>
<name>A0A8H3FHN3_9LECA</name>
<feature type="region of interest" description="Disordered" evidence="4">
    <location>
        <begin position="956"/>
        <end position="1264"/>
    </location>
</feature>
<dbReference type="InterPro" id="IPR019734">
    <property type="entry name" value="TPR_rpt"/>
</dbReference>
<dbReference type="SUPFAM" id="SSF81901">
    <property type="entry name" value="HCP-like"/>
    <property type="match status" value="1"/>
</dbReference>
<comment type="caution">
    <text evidence="5">The sequence shown here is derived from an EMBL/GenBank/DDBJ whole genome shotgun (WGS) entry which is preliminary data.</text>
</comment>
<dbReference type="PROSITE" id="PS50005">
    <property type="entry name" value="TPR"/>
    <property type="match status" value="1"/>
</dbReference>
<dbReference type="PANTHER" id="PTHR14027:SF2">
    <property type="entry name" value="RNA POLYMERASE-ASSOCIATED PROTEIN CTR9 HOMOLOG"/>
    <property type="match status" value="1"/>
</dbReference>
<evidence type="ECO:0000256" key="1">
    <source>
        <dbReference type="ARBA" id="ARBA00022737"/>
    </source>
</evidence>
<sequence length="1264" mass="141432">MAPLTNGFANGHGRGLPADPTSQDARFSDIPLAIDIPVSGMGAEEAVEVSLEELLDDPTELCTLLENENAAKNYWMVISLAYAKQRKIDHAIEILNKGLGSLSRGGPKEKLGLLSLMCWLYLWKSRAAPRITHENQSAQEVKTKDFYLQAAVGSLNEASRINPSFPPLFLARGVLYLLRASLQPPSKPLAPGTVDHSERVETLRQAIKFFEDASRVSGGRNMMAVLGRARAQFSMGKYTDALDGYQEVLMKMPHLQDPDPRIGIGCCLWQLGHRGDAKDAWERSLELNPDSKVANILLGISYLCESSQYATTDPEFGPLYKKAMTQYTQKAYKTDKEYPLTCANFGNLFLTRRSWATVEALAQKAIEQTDVNAIASDGWYLRARKEHYQDSPDLSKVNDFYGRADNARGGGDIGFLPARFGTTQIQVKLRDIDGAKYRLEKIIQQSKSLEAMMLLGALYAEDVFTNQASGTKEDKSQEARKAVALFEAVRLAWKDPQKKRSPDASVLVYLARLYEADQAEKSLQCLQQVEQLSIEGLPDNEPHEGEEAVEAYVARMREQLSPQLLNNIGCFQYQSEKFDSARDFFQTALNACVKAGERDDSLDTDALVTTISYNLARTYEGSGLLDEARQVYEGLLARHADYTDARTRLAYIELRQNPTEDGPKAMAALYETDSANLEVRSLFGWYLGKSKKRTMNIAEDQEQRHYKHTLQQYDKHDRYSLTGMGNLYLTTAREMRRDTDQEKSKRSKTYEKAVEFYDKALQLDPKNAYAAQGIAIALVEDKKDLTGAIQIFTKIRDTVREASVHVNLGHVFCDLKQYSRSIESYETALSKDRASDPQILACLGRVWLLRGKQDKSPAYIRTSLDYSHRALAVAPSQIHFKFNIAFVQFALAQLINTLPENQRSLADVHAASEGLDIAIESMAEIAQSKNPPYPKHDIEQRANMGRNTMRRQLERAVQNQREYEDKNASRLQQAREARDAEMRKREQARQLAEAAAAEEKRKVAEERHKMLTLSRELAEKRAEEERRKEEAEYTTDSETGERYKRKKVKKGGKRKKKGEESDTEGEVDGEEGRSRKKNRGKSTEENSTVGSDGEQRAPKRRRKLTKKGGKDTKADSKFKSSELVVDSDSDGDAVMTRQPTNGHAPDEDADTQMDEAPPSAIGSDDDDDDVGVQASTRSKKPVRRIADDEDEDEDEDLLPPRNVKDPDAPEGTVPDLDGELDDAIEAAKGNAFADGPNAPKGIVDDRVAAAGDPDTTEKPVTDVL</sequence>
<dbReference type="SUPFAM" id="SSF48452">
    <property type="entry name" value="TPR-like"/>
    <property type="match status" value="2"/>
</dbReference>
<dbReference type="AlphaFoldDB" id="A0A8H3FHN3"/>
<evidence type="ECO:0000256" key="3">
    <source>
        <dbReference type="PROSITE-ProRule" id="PRU00339"/>
    </source>
</evidence>
<dbReference type="OrthoDB" id="343875at2759"/>
<evidence type="ECO:0000313" key="6">
    <source>
        <dbReference type="Proteomes" id="UP000664521"/>
    </source>
</evidence>
<feature type="compositionally biased region" description="Basic and acidic residues" evidence="4">
    <location>
        <begin position="961"/>
        <end position="988"/>
    </location>
</feature>
<feature type="compositionally biased region" description="Basic residues" evidence="4">
    <location>
        <begin position="1098"/>
        <end position="1107"/>
    </location>
</feature>
<dbReference type="GO" id="GO:0006368">
    <property type="term" value="P:transcription elongation by RNA polymerase II"/>
    <property type="evidence" value="ECO:0007669"/>
    <property type="project" value="TreeGrafter"/>
</dbReference>
<dbReference type="EMBL" id="CAJPDS010000027">
    <property type="protein sequence ID" value="CAF9921066.1"/>
    <property type="molecule type" value="Genomic_DNA"/>
</dbReference>
<dbReference type="GO" id="GO:0000993">
    <property type="term" value="F:RNA polymerase II complex binding"/>
    <property type="evidence" value="ECO:0007669"/>
    <property type="project" value="TreeGrafter"/>
</dbReference>
<gene>
    <name evidence="5" type="ORF">HETSPECPRED_004424</name>
</gene>
<evidence type="ECO:0000313" key="5">
    <source>
        <dbReference type="EMBL" id="CAF9921066.1"/>
    </source>
</evidence>
<dbReference type="PANTHER" id="PTHR14027">
    <property type="entry name" value="RNA POLYMERASE-ASSOCIATED PROTEIN CTR9"/>
    <property type="match status" value="1"/>
</dbReference>
<dbReference type="InterPro" id="IPR011990">
    <property type="entry name" value="TPR-like_helical_dom_sf"/>
</dbReference>
<keyword evidence="2 3" id="KW-0802">TPR repeat</keyword>
<dbReference type="GO" id="GO:0016593">
    <property type="term" value="C:Cdc73/Paf1 complex"/>
    <property type="evidence" value="ECO:0007669"/>
    <property type="project" value="TreeGrafter"/>
</dbReference>
<dbReference type="Proteomes" id="UP000664521">
    <property type="component" value="Unassembled WGS sequence"/>
</dbReference>
<evidence type="ECO:0000256" key="4">
    <source>
        <dbReference type="SAM" id="MobiDB-lite"/>
    </source>
</evidence>
<dbReference type="Pfam" id="PF13181">
    <property type="entry name" value="TPR_8"/>
    <property type="match status" value="1"/>
</dbReference>
<keyword evidence="1" id="KW-0677">Repeat</keyword>
<organism evidence="5 6">
    <name type="scientific">Heterodermia speciosa</name>
    <dbReference type="NCBI Taxonomy" id="116794"/>
    <lineage>
        <taxon>Eukaryota</taxon>
        <taxon>Fungi</taxon>
        <taxon>Dikarya</taxon>
        <taxon>Ascomycota</taxon>
        <taxon>Pezizomycotina</taxon>
        <taxon>Lecanoromycetes</taxon>
        <taxon>OSLEUM clade</taxon>
        <taxon>Lecanoromycetidae</taxon>
        <taxon>Caliciales</taxon>
        <taxon>Physciaceae</taxon>
        <taxon>Heterodermia</taxon>
    </lineage>
</organism>
<dbReference type="Pfam" id="PF13432">
    <property type="entry name" value="TPR_16"/>
    <property type="match status" value="1"/>
</dbReference>
<feature type="compositionally biased region" description="Basic and acidic residues" evidence="4">
    <location>
        <begin position="1255"/>
        <end position="1264"/>
    </location>
</feature>
<keyword evidence="6" id="KW-1185">Reference proteome</keyword>
<feature type="compositionally biased region" description="Basic residues" evidence="4">
    <location>
        <begin position="1043"/>
        <end position="1056"/>
    </location>
</feature>
<reference evidence="5" key="1">
    <citation type="submission" date="2021-03" db="EMBL/GenBank/DDBJ databases">
        <authorList>
            <person name="Tagirdzhanova G."/>
        </authorList>
    </citation>
    <scope>NUCLEOTIDE SEQUENCE</scope>
</reference>
<dbReference type="SMART" id="SM00028">
    <property type="entry name" value="TPR"/>
    <property type="match status" value="7"/>
</dbReference>
<accession>A0A8H3FHN3</accession>
<proteinExistence type="predicted"/>